<dbReference type="AlphaFoldDB" id="Q2HS08"/>
<dbReference type="OrthoDB" id="1435327at2759"/>
<keyword evidence="1" id="KW-0472">Membrane</keyword>
<protein>
    <recommendedName>
        <fullName evidence="3">Transmembrane protein</fullName>
    </recommendedName>
</protein>
<evidence type="ECO:0000313" key="2">
    <source>
        <dbReference type="EMBL" id="ABD33379.2"/>
    </source>
</evidence>
<evidence type="ECO:0000256" key="1">
    <source>
        <dbReference type="SAM" id="Phobius"/>
    </source>
</evidence>
<keyword evidence="1" id="KW-1133">Transmembrane helix</keyword>
<evidence type="ECO:0008006" key="3">
    <source>
        <dbReference type="Google" id="ProtNLM"/>
    </source>
</evidence>
<organism evidence="2">
    <name type="scientific">Medicago truncatula</name>
    <name type="common">Barrel medic</name>
    <name type="synonym">Medicago tribuloides</name>
    <dbReference type="NCBI Taxonomy" id="3880"/>
    <lineage>
        <taxon>Eukaryota</taxon>
        <taxon>Viridiplantae</taxon>
        <taxon>Streptophyta</taxon>
        <taxon>Embryophyta</taxon>
        <taxon>Tracheophyta</taxon>
        <taxon>Spermatophyta</taxon>
        <taxon>Magnoliopsida</taxon>
        <taxon>eudicotyledons</taxon>
        <taxon>Gunneridae</taxon>
        <taxon>Pentapetalae</taxon>
        <taxon>rosids</taxon>
        <taxon>fabids</taxon>
        <taxon>Fabales</taxon>
        <taxon>Fabaceae</taxon>
        <taxon>Papilionoideae</taxon>
        <taxon>50 kb inversion clade</taxon>
        <taxon>NPAAA clade</taxon>
        <taxon>Hologalegina</taxon>
        <taxon>IRL clade</taxon>
        <taxon>Trifolieae</taxon>
        <taxon>Medicago</taxon>
    </lineage>
</organism>
<dbReference type="ExpressionAtlas" id="Q2HS08">
    <property type="expression patterns" value="differential"/>
</dbReference>
<gene>
    <name evidence="2" type="ORF">MtrDRAFT_AC157504g40v2</name>
</gene>
<reference evidence="2" key="1">
    <citation type="submission" date="2005-03" db="EMBL/GenBank/DDBJ databases">
        <authorList>
            <person name="Town C.D."/>
        </authorList>
    </citation>
    <scope>NUCLEOTIDE SEQUENCE</scope>
</reference>
<proteinExistence type="predicted"/>
<accession>Q2HS08</accession>
<feature type="transmembrane region" description="Helical" evidence="1">
    <location>
        <begin position="6"/>
        <end position="23"/>
    </location>
</feature>
<name>Q2HS08_MEDTR</name>
<reference evidence="2" key="2">
    <citation type="submission" date="2007-03" db="EMBL/GenBank/DDBJ databases">
        <authorList>
            <consortium name="The International Medicago Genome Annotation Group"/>
        </authorList>
    </citation>
    <scope>NUCLEOTIDE SEQUENCE</scope>
</reference>
<dbReference type="EMBL" id="AC157504">
    <property type="protein sequence ID" value="ABD33379.2"/>
    <property type="molecule type" value="Genomic_DNA"/>
</dbReference>
<keyword evidence="1" id="KW-0812">Transmembrane</keyword>
<sequence length="233" mass="26837">MAKNAIFIIICIVSIIFCSFFIHKLNQQESSLLQLKSSLEIIQSTYTSILEKSIFDINEQDIAMLENINFQLAQIADFLEKHKNQGWIPALKNELLAFMSSLKSYLDFLTSKISEVSRVSINTLVTIFHKFQSSAIPFMKELIQALKIQLLNFISNLKPHIDFLTTKISEVSLMSINSLVTIVENFQRSATPFIKESYNSAIQMSTSLLFGIVKWLNDFFHFCLEAARQYWTR</sequence>